<gene>
    <name evidence="1" type="ORF">A1332_23030</name>
</gene>
<dbReference type="EMBL" id="LUUG01000134">
    <property type="protein sequence ID" value="OAH96331.1"/>
    <property type="molecule type" value="Genomic_DNA"/>
</dbReference>
<protein>
    <submittedName>
        <fullName evidence="1">Uncharacterized protein</fullName>
    </submittedName>
</protein>
<proteinExistence type="predicted"/>
<dbReference type="AlphaFoldDB" id="A0A177LS49"/>
<dbReference type="OrthoDB" id="3078288at2"/>
<evidence type="ECO:0000313" key="1">
    <source>
        <dbReference type="EMBL" id="OAH96331.1"/>
    </source>
</evidence>
<reference evidence="1 2" key="1">
    <citation type="submission" date="2016-03" db="EMBL/GenBank/DDBJ databases">
        <authorList>
            <person name="Ploux O."/>
        </authorList>
    </citation>
    <scope>NUCLEOTIDE SEQUENCE [LARGE SCALE GENOMIC DNA]</scope>
    <source>
        <strain evidence="1 2">R-45363</strain>
    </source>
</reference>
<accession>A0A177LS49</accession>
<organism evidence="1 2">
    <name type="scientific">Methylomonas methanica</name>
    <dbReference type="NCBI Taxonomy" id="421"/>
    <lineage>
        <taxon>Bacteria</taxon>
        <taxon>Pseudomonadati</taxon>
        <taxon>Pseudomonadota</taxon>
        <taxon>Gammaproteobacteria</taxon>
        <taxon>Methylococcales</taxon>
        <taxon>Methylococcaceae</taxon>
        <taxon>Methylomonas</taxon>
    </lineage>
</organism>
<dbReference type="Proteomes" id="UP000078090">
    <property type="component" value="Unassembled WGS sequence"/>
</dbReference>
<name>A0A177LS49_METMH</name>
<comment type="caution">
    <text evidence="1">The sequence shown here is derived from an EMBL/GenBank/DDBJ whole genome shotgun (WGS) entry which is preliminary data.</text>
</comment>
<evidence type="ECO:0000313" key="2">
    <source>
        <dbReference type="Proteomes" id="UP000078090"/>
    </source>
</evidence>
<sequence>MKNWAENAKLDKRKNDILGSIKNVGVATFQHLRINFGIDTVKPDQRVKEILEKEFNLKLSSEKAILAVEEIAHITGFKVIEIDQIFVKYASGYY</sequence>